<protein>
    <submittedName>
        <fullName evidence="1">Uncharacterized protein</fullName>
    </submittedName>
</protein>
<proteinExistence type="predicted"/>
<comment type="caution">
    <text evidence="1">The sequence shown here is derived from an EMBL/GenBank/DDBJ whole genome shotgun (WGS) entry which is preliminary data.</text>
</comment>
<sequence>MSKRIQPSEPFFLSIISIAPKLPSRLTAVATLAVTKFPSPPAASPSSSINFPLPFDRFLGPESPPSLSFPLFSYQLLATLTASPSSPASFTDFANAKRKSRGNTVSISPWSKVSLVTVPEEPLANSQDSPLALAQANGTRDKLISNHCYLTEEGSPFSLVEFSQHPRLPIELCSSARHLKPSPYRDDHSGDKKMGIKTSVLEGKATACTMLCCYANEMKEGSYPWIDKVGINVSGSNLFLIRLINNGFHMNLLLVCRSLQQTLVEKENEQRELKCRTLAQKKRNSQRKNEQEEEVFDQVGEILEH</sequence>
<name>A0ACC0AB34_CATRO</name>
<evidence type="ECO:0000313" key="2">
    <source>
        <dbReference type="Proteomes" id="UP001060085"/>
    </source>
</evidence>
<reference evidence="2" key="1">
    <citation type="journal article" date="2023" name="Nat. Plants">
        <title>Single-cell RNA sequencing provides a high-resolution roadmap for understanding the multicellular compartmentation of specialized metabolism.</title>
        <authorList>
            <person name="Sun S."/>
            <person name="Shen X."/>
            <person name="Li Y."/>
            <person name="Li Y."/>
            <person name="Wang S."/>
            <person name="Li R."/>
            <person name="Zhang H."/>
            <person name="Shen G."/>
            <person name="Guo B."/>
            <person name="Wei J."/>
            <person name="Xu J."/>
            <person name="St-Pierre B."/>
            <person name="Chen S."/>
            <person name="Sun C."/>
        </authorList>
    </citation>
    <scope>NUCLEOTIDE SEQUENCE [LARGE SCALE GENOMIC DNA]</scope>
</reference>
<accession>A0ACC0AB34</accession>
<dbReference type="Proteomes" id="UP001060085">
    <property type="component" value="Linkage Group LG06"/>
</dbReference>
<gene>
    <name evidence="1" type="ORF">M9H77_26931</name>
</gene>
<evidence type="ECO:0000313" key="1">
    <source>
        <dbReference type="EMBL" id="KAI5658138.1"/>
    </source>
</evidence>
<dbReference type="EMBL" id="CM044706">
    <property type="protein sequence ID" value="KAI5658138.1"/>
    <property type="molecule type" value="Genomic_DNA"/>
</dbReference>
<organism evidence="1 2">
    <name type="scientific">Catharanthus roseus</name>
    <name type="common">Madagascar periwinkle</name>
    <name type="synonym">Vinca rosea</name>
    <dbReference type="NCBI Taxonomy" id="4058"/>
    <lineage>
        <taxon>Eukaryota</taxon>
        <taxon>Viridiplantae</taxon>
        <taxon>Streptophyta</taxon>
        <taxon>Embryophyta</taxon>
        <taxon>Tracheophyta</taxon>
        <taxon>Spermatophyta</taxon>
        <taxon>Magnoliopsida</taxon>
        <taxon>eudicotyledons</taxon>
        <taxon>Gunneridae</taxon>
        <taxon>Pentapetalae</taxon>
        <taxon>asterids</taxon>
        <taxon>lamiids</taxon>
        <taxon>Gentianales</taxon>
        <taxon>Apocynaceae</taxon>
        <taxon>Rauvolfioideae</taxon>
        <taxon>Vinceae</taxon>
        <taxon>Catharanthinae</taxon>
        <taxon>Catharanthus</taxon>
    </lineage>
</organism>
<keyword evidence="2" id="KW-1185">Reference proteome</keyword>